<dbReference type="PANTHER" id="PTHR10746">
    <property type="entry name" value="50S RIBOSOMAL PROTEIN L4"/>
    <property type="match status" value="1"/>
</dbReference>
<dbReference type="SUPFAM" id="SSF52166">
    <property type="entry name" value="Ribosomal protein L4"/>
    <property type="match status" value="1"/>
</dbReference>
<dbReference type="HAMAP" id="MF_01328_B">
    <property type="entry name" value="Ribosomal_uL4_B"/>
    <property type="match status" value="1"/>
</dbReference>
<dbReference type="Proteomes" id="UP000229794">
    <property type="component" value="Unassembled WGS sequence"/>
</dbReference>
<dbReference type="Gene3D" id="3.40.1370.10">
    <property type="match status" value="1"/>
</dbReference>
<proteinExistence type="inferred from homology"/>
<feature type="region of interest" description="Disordered" evidence="6">
    <location>
        <begin position="69"/>
        <end position="119"/>
    </location>
</feature>
<dbReference type="InterPro" id="IPR002136">
    <property type="entry name" value="Ribosomal_uL4"/>
</dbReference>
<keyword evidence="5" id="KW-0694">RNA-binding</keyword>
<comment type="similarity">
    <text evidence="1 5">Belongs to the universal ribosomal protein uL4 family.</text>
</comment>
<organism evidence="7 8">
    <name type="scientific">Candidatus Zambryskibacteria bacterium CG22_combo_CG10-13_8_21_14_all_42_17</name>
    <dbReference type="NCBI Taxonomy" id="1975118"/>
    <lineage>
        <taxon>Bacteria</taxon>
        <taxon>Candidatus Zambryskiibacteriota</taxon>
    </lineage>
</organism>
<dbReference type="GO" id="GO:0003735">
    <property type="term" value="F:structural constituent of ribosome"/>
    <property type="evidence" value="ECO:0007669"/>
    <property type="project" value="InterPro"/>
</dbReference>
<dbReference type="GO" id="GO:0005840">
    <property type="term" value="C:ribosome"/>
    <property type="evidence" value="ECO:0007669"/>
    <property type="project" value="UniProtKB-KW"/>
</dbReference>
<dbReference type="NCBIfam" id="TIGR03953">
    <property type="entry name" value="rplD_bact"/>
    <property type="match status" value="1"/>
</dbReference>
<sequence>MDSLRSKKSKISADLPEASQTSNGLDATVYSLNGKKSGTVSLPEYIFGLNWNADLVKQVADSLLSSKRKNVAHTKDRSDVRGGGKKPWRQKGTGRARHGSIRSPIWVGGGVTGGPRNEKNFERKVSKKMRTKALYTILSRKLKDGEVLFIDSIVLNEPKTMEAVKALESLSSIKGFEKLFLKKNNAAAIALSGKYKETERAFNNLGNVEIFEARNLNPLSLLEYKYLVIENPLKALAVLPGATKLNHE</sequence>
<accession>A0A2H0BDH4</accession>
<dbReference type="Pfam" id="PF00573">
    <property type="entry name" value="Ribosomal_L4"/>
    <property type="match status" value="1"/>
</dbReference>
<comment type="caution">
    <text evidence="7">The sequence shown here is derived from an EMBL/GenBank/DDBJ whole genome shotgun (WGS) entry which is preliminary data.</text>
</comment>
<protein>
    <recommendedName>
        <fullName evidence="4 5">Large ribosomal subunit protein uL4</fullName>
    </recommendedName>
</protein>
<dbReference type="PANTHER" id="PTHR10746:SF6">
    <property type="entry name" value="LARGE RIBOSOMAL SUBUNIT PROTEIN UL4M"/>
    <property type="match status" value="1"/>
</dbReference>
<evidence type="ECO:0000313" key="7">
    <source>
        <dbReference type="EMBL" id="PIP55733.1"/>
    </source>
</evidence>
<dbReference type="GO" id="GO:0006412">
    <property type="term" value="P:translation"/>
    <property type="evidence" value="ECO:0007669"/>
    <property type="project" value="UniProtKB-UniRule"/>
</dbReference>
<keyword evidence="5" id="KW-0699">rRNA-binding</keyword>
<evidence type="ECO:0000256" key="2">
    <source>
        <dbReference type="ARBA" id="ARBA00022980"/>
    </source>
</evidence>
<comment type="function">
    <text evidence="5">Forms part of the polypeptide exit tunnel.</text>
</comment>
<evidence type="ECO:0000256" key="4">
    <source>
        <dbReference type="ARBA" id="ARBA00035244"/>
    </source>
</evidence>
<dbReference type="InterPro" id="IPR013005">
    <property type="entry name" value="Ribosomal_uL4-like"/>
</dbReference>
<evidence type="ECO:0000256" key="5">
    <source>
        <dbReference type="HAMAP-Rule" id="MF_01328"/>
    </source>
</evidence>
<keyword evidence="3 5" id="KW-0687">Ribonucleoprotein</keyword>
<keyword evidence="2 5" id="KW-0689">Ribosomal protein</keyword>
<evidence type="ECO:0000256" key="6">
    <source>
        <dbReference type="SAM" id="MobiDB-lite"/>
    </source>
</evidence>
<gene>
    <name evidence="5" type="primary">rplD</name>
    <name evidence="7" type="ORF">COX06_01535</name>
</gene>
<reference evidence="7 8" key="1">
    <citation type="submission" date="2017-09" db="EMBL/GenBank/DDBJ databases">
        <title>Depth-based differentiation of microbial function through sediment-hosted aquifers and enrichment of novel symbionts in the deep terrestrial subsurface.</title>
        <authorList>
            <person name="Probst A.J."/>
            <person name="Ladd B."/>
            <person name="Jarett J.K."/>
            <person name="Geller-Mcgrath D.E."/>
            <person name="Sieber C.M."/>
            <person name="Emerson J.B."/>
            <person name="Anantharaman K."/>
            <person name="Thomas B.C."/>
            <person name="Malmstrom R."/>
            <person name="Stieglmeier M."/>
            <person name="Klingl A."/>
            <person name="Woyke T."/>
            <person name="Ryan C.M."/>
            <person name="Banfield J.F."/>
        </authorList>
    </citation>
    <scope>NUCLEOTIDE SEQUENCE [LARGE SCALE GENOMIC DNA]</scope>
    <source>
        <strain evidence="7">CG22_combo_CG10-13_8_21_14_all_42_17</strain>
    </source>
</reference>
<feature type="compositionally biased region" description="Basic and acidic residues" evidence="6">
    <location>
        <begin position="73"/>
        <end position="82"/>
    </location>
</feature>
<evidence type="ECO:0000256" key="1">
    <source>
        <dbReference type="ARBA" id="ARBA00010528"/>
    </source>
</evidence>
<name>A0A2H0BDH4_9BACT</name>
<dbReference type="GO" id="GO:1990904">
    <property type="term" value="C:ribonucleoprotein complex"/>
    <property type="evidence" value="ECO:0007669"/>
    <property type="project" value="UniProtKB-KW"/>
</dbReference>
<feature type="compositionally biased region" description="Basic residues" evidence="6">
    <location>
        <begin position="83"/>
        <end position="100"/>
    </location>
</feature>
<evidence type="ECO:0000256" key="3">
    <source>
        <dbReference type="ARBA" id="ARBA00023274"/>
    </source>
</evidence>
<dbReference type="GO" id="GO:0019843">
    <property type="term" value="F:rRNA binding"/>
    <property type="evidence" value="ECO:0007669"/>
    <property type="project" value="UniProtKB-UniRule"/>
</dbReference>
<evidence type="ECO:0000313" key="8">
    <source>
        <dbReference type="Proteomes" id="UP000229794"/>
    </source>
</evidence>
<comment type="subunit">
    <text evidence="5">Part of the 50S ribosomal subunit.</text>
</comment>
<dbReference type="InterPro" id="IPR023574">
    <property type="entry name" value="Ribosomal_uL4_dom_sf"/>
</dbReference>
<comment type="function">
    <text evidence="5">One of the primary rRNA binding proteins, this protein initially binds near the 5'-end of the 23S rRNA. It is important during the early stages of 50S assembly. It makes multiple contacts with different domains of the 23S rRNA in the assembled 50S subunit and ribosome.</text>
</comment>
<dbReference type="EMBL" id="PCST01000019">
    <property type="protein sequence ID" value="PIP55733.1"/>
    <property type="molecule type" value="Genomic_DNA"/>
</dbReference>
<dbReference type="AlphaFoldDB" id="A0A2H0BDH4"/>